<evidence type="ECO:0008006" key="4">
    <source>
        <dbReference type="Google" id="ProtNLM"/>
    </source>
</evidence>
<dbReference type="RefSeq" id="WP_208569823.1">
    <property type="nucleotide sequence ID" value="NZ_JAGFWR010000022.1"/>
</dbReference>
<protein>
    <recommendedName>
        <fullName evidence="4">Helix-turn-helix domain-containing protein</fullName>
    </recommendedName>
</protein>
<dbReference type="EMBL" id="JAGFWR010000022">
    <property type="protein sequence ID" value="MBO4164295.1"/>
    <property type="molecule type" value="Genomic_DNA"/>
</dbReference>
<accession>A0ABS3VFD4</accession>
<feature type="region of interest" description="Disordered" evidence="1">
    <location>
        <begin position="140"/>
        <end position="210"/>
    </location>
</feature>
<reference evidence="2 3" key="1">
    <citation type="submission" date="2021-03" db="EMBL/GenBank/DDBJ databases">
        <authorList>
            <person name="Lee D.-H."/>
        </authorList>
    </citation>
    <scope>NUCLEOTIDE SEQUENCE [LARGE SCALE GENOMIC DNA]</scope>
    <source>
        <strain evidence="2 3">MMS20-R2-23</strain>
    </source>
</reference>
<dbReference type="Proteomes" id="UP000671399">
    <property type="component" value="Unassembled WGS sequence"/>
</dbReference>
<evidence type="ECO:0000313" key="2">
    <source>
        <dbReference type="EMBL" id="MBO4164295.1"/>
    </source>
</evidence>
<proteinExistence type="predicted"/>
<keyword evidence="3" id="KW-1185">Reference proteome</keyword>
<sequence>MPTRSPDPDLVNRAEAAAILGISVSRLDRLYHDRSTTGFPSRADDGRSWHRSDITRYRPPAEQVTRSAQASIDRSGDPDELVDAATAAQILGYRERSALHGNNPVWLRLKECADDVSLTPGGRSRRRWKRSTVWTIAESRIGRGGTSATAGRPAGTPTGHPDRSGDPDELVGRAEAARVLGYSHPNALPPQALDRADEQSTGPSGRRRLRWRRKTLWTMLDERGA</sequence>
<organism evidence="2 3">
    <name type="scientific">Micromonospora antibiotica</name>
    <dbReference type="NCBI Taxonomy" id="2807623"/>
    <lineage>
        <taxon>Bacteria</taxon>
        <taxon>Bacillati</taxon>
        <taxon>Actinomycetota</taxon>
        <taxon>Actinomycetes</taxon>
        <taxon>Micromonosporales</taxon>
        <taxon>Micromonosporaceae</taxon>
        <taxon>Micromonospora</taxon>
    </lineage>
</organism>
<evidence type="ECO:0000256" key="1">
    <source>
        <dbReference type="SAM" id="MobiDB-lite"/>
    </source>
</evidence>
<feature type="compositionally biased region" description="Basic and acidic residues" evidence="1">
    <location>
        <begin position="160"/>
        <end position="176"/>
    </location>
</feature>
<gene>
    <name evidence="2" type="ORF">JQN83_26280</name>
</gene>
<comment type="caution">
    <text evidence="2">The sequence shown here is derived from an EMBL/GenBank/DDBJ whole genome shotgun (WGS) entry which is preliminary data.</text>
</comment>
<name>A0ABS3VFD4_9ACTN</name>
<evidence type="ECO:0000313" key="3">
    <source>
        <dbReference type="Proteomes" id="UP000671399"/>
    </source>
</evidence>